<dbReference type="PROSITE" id="PS51935">
    <property type="entry name" value="NLPC_P60"/>
    <property type="match status" value="1"/>
</dbReference>
<keyword evidence="7" id="KW-1185">Reference proteome</keyword>
<dbReference type="PANTHER" id="PTHR47053">
    <property type="entry name" value="MUREIN DD-ENDOPEPTIDASE MEPH-RELATED"/>
    <property type="match status" value="1"/>
</dbReference>
<evidence type="ECO:0000256" key="1">
    <source>
        <dbReference type="ARBA" id="ARBA00007074"/>
    </source>
</evidence>
<proteinExistence type="inferred from homology"/>
<dbReference type="InterPro" id="IPR051202">
    <property type="entry name" value="Peptidase_C40"/>
</dbReference>
<dbReference type="AlphaFoldDB" id="A0A372L8G9"/>
<name>A0A372L8G9_9BACI</name>
<comment type="similarity">
    <text evidence="1">Belongs to the peptidase C40 family.</text>
</comment>
<dbReference type="Proteomes" id="UP000262939">
    <property type="component" value="Unassembled WGS sequence"/>
</dbReference>
<comment type="caution">
    <text evidence="6">The sequence shown here is derived from an EMBL/GenBank/DDBJ whole genome shotgun (WGS) entry which is preliminary data.</text>
</comment>
<reference evidence="6 7" key="1">
    <citation type="submission" date="2018-08" db="EMBL/GenBank/DDBJ databases">
        <title>Bacillus chawlae sp. nov., Bacillus glennii sp. nov., and Bacillus saganii sp. nov. Isolated from the Vehicle Assembly Building at Kennedy Space Center where the Viking Spacecraft were Assembled.</title>
        <authorList>
            <person name="Seuylemezian A."/>
            <person name="Vaishampayan P."/>
        </authorList>
    </citation>
    <scope>NUCLEOTIDE SEQUENCE [LARGE SCALE GENOMIC DNA]</scope>
    <source>
        <strain evidence="6 7">V44-8</strain>
    </source>
</reference>
<evidence type="ECO:0000256" key="3">
    <source>
        <dbReference type="ARBA" id="ARBA00022801"/>
    </source>
</evidence>
<dbReference type="EMBL" id="QVTD01000013">
    <property type="protein sequence ID" value="RFU61632.1"/>
    <property type="molecule type" value="Genomic_DNA"/>
</dbReference>
<sequence>MNVQVSLKSPKFLLSIALIWSLVFSFIVSPIQAKAVQKVTAQQGIVKIAKQNVGKPYKYGGTTPKGFDASGFVQYVYNTSSVKTKLPRTVMEQYKKGTSVKQKNLMAGDLVFFKTSGTKVSFVGIYIGENKFIAATQSKGVSTVSLATIYWKDHYVGAKRILK</sequence>
<evidence type="ECO:0000259" key="5">
    <source>
        <dbReference type="PROSITE" id="PS51935"/>
    </source>
</evidence>
<evidence type="ECO:0000256" key="4">
    <source>
        <dbReference type="ARBA" id="ARBA00022807"/>
    </source>
</evidence>
<dbReference type="PANTHER" id="PTHR47053:SF1">
    <property type="entry name" value="MUREIN DD-ENDOPEPTIDASE MEPH-RELATED"/>
    <property type="match status" value="1"/>
</dbReference>
<accession>A0A372L8G9</accession>
<dbReference type="Gene3D" id="3.90.1720.10">
    <property type="entry name" value="endopeptidase domain like (from Nostoc punctiforme)"/>
    <property type="match status" value="1"/>
</dbReference>
<dbReference type="GO" id="GO:0008234">
    <property type="term" value="F:cysteine-type peptidase activity"/>
    <property type="evidence" value="ECO:0007669"/>
    <property type="project" value="UniProtKB-KW"/>
</dbReference>
<dbReference type="InterPro" id="IPR000064">
    <property type="entry name" value="NLP_P60_dom"/>
</dbReference>
<evidence type="ECO:0000313" key="7">
    <source>
        <dbReference type="Proteomes" id="UP000262939"/>
    </source>
</evidence>
<keyword evidence="2" id="KW-0645">Protease</keyword>
<protein>
    <submittedName>
        <fullName evidence="6">NlpC/P60 family protein</fullName>
    </submittedName>
</protein>
<evidence type="ECO:0000256" key="2">
    <source>
        <dbReference type="ARBA" id="ARBA00022670"/>
    </source>
</evidence>
<organism evidence="6 7">
    <name type="scientific">Peribacillus glennii</name>
    <dbReference type="NCBI Taxonomy" id="2303991"/>
    <lineage>
        <taxon>Bacteria</taxon>
        <taxon>Bacillati</taxon>
        <taxon>Bacillota</taxon>
        <taxon>Bacilli</taxon>
        <taxon>Bacillales</taxon>
        <taxon>Bacillaceae</taxon>
        <taxon>Peribacillus</taxon>
    </lineage>
</organism>
<dbReference type="OrthoDB" id="9813368at2"/>
<keyword evidence="4" id="KW-0788">Thiol protease</keyword>
<keyword evidence="3" id="KW-0378">Hydrolase</keyword>
<dbReference type="InterPro" id="IPR038765">
    <property type="entry name" value="Papain-like_cys_pep_sf"/>
</dbReference>
<feature type="domain" description="NlpC/P60" evidence="5">
    <location>
        <begin position="39"/>
        <end position="162"/>
    </location>
</feature>
<gene>
    <name evidence="6" type="ORF">D0466_17690</name>
</gene>
<dbReference type="RefSeq" id="WP_117323877.1">
    <property type="nucleotide sequence ID" value="NZ_QVTD01000013.1"/>
</dbReference>
<dbReference type="GO" id="GO:0006508">
    <property type="term" value="P:proteolysis"/>
    <property type="evidence" value="ECO:0007669"/>
    <property type="project" value="UniProtKB-KW"/>
</dbReference>
<dbReference type="Pfam" id="PF00877">
    <property type="entry name" value="NLPC_P60"/>
    <property type="match status" value="1"/>
</dbReference>
<evidence type="ECO:0000313" key="6">
    <source>
        <dbReference type="EMBL" id="RFU61632.1"/>
    </source>
</evidence>
<dbReference type="SUPFAM" id="SSF54001">
    <property type="entry name" value="Cysteine proteinases"/>
    <property type="match status" value="1"/>
</dbReference>